<dbReference type="FunFam" id="3.40.190.290:FF:000001">
    <property type="entry name" value="Transcriptional regulator, LysR family"/>
    <property type="match status" value="1"/>
</dbReference>
<accession>A0A9J7ARK3</accession>
<organism evidence="6 7">
    <name type="scientific">Nisaea acidiphila</name>
    <dbReference type="NCBI Taxonomy" id="1862145"/>
    <lineage>
        <taxon>Bacteria</taxon>
        <taxon>Pseudomonadati</taxon>
        <taxon>Pseudomonadota</taxon>
        <taxon>Alphaproteobacteria</taxon>
        <taxon>Rhodospirillales</taxon>
        <taxon>Thalassobaculaceae</taxon>
        <taxon>Nisaea</taxon>
    </lineage>
</organism>
<dbReference type="Gene3D" id="1.10.10.10">
    <property type="entry name" value="Winged helix-like DNA-binding domain superfamily/Winged helix DNA-binding domain"/>
    <property type="match status" value="1"/>
</dbReference>
<evidence type="ECO:0000256" key="4">
    <source>
        <dbReference type="ARBA" id="ARBA00023163"/>
    </source>
</evidence>
<dbReference type="PANTHER" id="PTHR30537:SF5">
    <property type="entry name" value="HTH-TYPE TRANSCRIPTIONAL ACTIVATOR TTDR-RELATED"/>
    <property type="match status" value="1"/>
</dbReference>
<keyword evidence="7" id="KW-1185">Reference proteome</keyword>
<dbReference type="GO" id="GO:0043565">
    <property type="term" value="F:sequence-specific DNA binding"/>
    <property type="evidence" value="ECO:0007669"/>
    <property type="project" value="TreeGrafter"/>
</dbReference>
<dbReference type="InterPro" id="IPR058163">
    <property type="entry name" value="LysR-type_TF_proteobact-type"/>
</dbReference>
<dbReference type="Pfam" id="PF03466">
    <property type="entry name" value="LysR_substrate"/>
    <property type="match status" value="1"/>
</dbReference>
<evidence type="ECO:0000259" key="5">
    <source>
        <dbReference type="PROSITE" id="PS50931"/>
    </source>
</evidence>
<feature type="domain" description="HTH lysR-type" evidence="5">
    <location>
        <begin position="1"/>
        <end position="59"/>
    </location>
</feature>
<dbReference type="FunFam" id="1.10.10.10:FF:000001">
    <property type="entry name" value="LysR family transcriptional regulator"/>
    <property type="match status" value="1"/>
</dbReference>
<sequence>MDTLTAMKVFCSVVENDSLAGASRTLNVSPSVVSKQLSGLEDRLGVRLLNRTTRRVSLTEVGSAYYERCKRILADVDEAEIAVSQAHSAPRGLLKVTAPTTFAHRHVAPHLPEFLDRYPEVEVQLLVNDRVVDLVDEGIDLAIRIAQLKDSSLIARKLAVNHRMLVASPDYVKKWGSPANPDQLSDHSLITYAPGNPINDWHFMVDNQQKILRAKGTLAMNNGDSVLQTVLAGGGLAMLAAFMAGEHVKTGKLVTLLDDYVREDVPIYAVYPSGRHLSPKVRAFVDFLVELYGPSPYWL</sequence>
<dbReference type="RefSeq" id="WP_257768769.1">
    <property type="nucleotide sequence ID" value="NZ_CP102480.1"/>
</dbReference>
<evidence type="ECO:0000256" key="1">
    <source>
        <dbReference type="ARBA" id="ARBA00009437"/>
    </source>
</evidence>
<name>A0A9J7ARK3_9PROT</name>
<dbReference type="Gene3D" id="3.40.190.290">
    <property type="match status" value="1"/>
</dbReference>
<dbReference type="InterPro" id="IPR005119">
    <property type="entry name" value="LysR_subst-bd"/>
</dbReference>
<dbReference type="SUPFAM" id="SSF53850">
    <property type="entry name" value="Periplasmic binding protein-like II"/>
    <property type="match status" value="1"/>
</dbReference>
<evidence type="ECO:0000313" key="7">
    <source>
        <dbReference type="Proteomes" id="UP001060336"/>
    </source>
</evidence>
<keyword evidence="4" id="KW-0804">Transcription</keyword>
<dbReference type="InterPro" id="IPR036388">
    <property type="entry name" value="WH-like_DNA-bd_sf"/>
</dbReference>
<gene>
    <name evidence="6" type="ORF">NUH88_21135</name>
</gene>
<keyword evidence="2" id="KW-0805">Transcription regulation</keyword>
<comment type="similarity">
    <text evidence="1">Belongs to the LysR transcriptional regulatory family.</text>
</comment>
<dbReference type="InterPro" id="IPR036390">
    <property type="entry name" value="WH_DNA-bd_sf"/>
</dbReference>
<dbReference type="GO" id="GO:0003700">
    <property type="term" value="F:DNA-binding transcription factor activity"/>
    <property type="evidence" value="ECO:0007669"/>
    <property type="project" value="InterPro"/>
</dbReference>
<dbReference type="SUPFAM" id="SSF46785">
    <property type="entry name" value="Winged helix' DNA-binding domain"/>
    <property type="match status" value="1"/>
</dbReference>
<evidence type="ECO:0000313" key="6">
    <source>
        <dbReference type="EMBL" id="UUX49879.1"/>
    </source>
</evidence>
<dbReference type="Pfam" id="PF00126">
    <property type="entry name" value="HTH_1"/>
    <property type="match status" value="1"/>
</dbReference>
<keyword evidence="3" id="KW-0238">DNA-binding</keyword>
<dbReference type="AlphaFoldDB" id="A0A9J7ARK3"/>
<dbReference type="KEGG" id="naci:NUH88_21135"/>
<dbReference type="GO" id="GO:0006351">
    <property type="term" value="P:DNA-templated transcription"/>
    <property type="evidence" value="ECO:0007669"/>
    <property type="project" value="TreeGrafter"/>
</dbReference>
<dbReference type="InterPro" id="IPR000847">
    <property type="entry name" value="LysR_HTH_N"/>
</dbReference>
<dbReference type="PANTHER" id="PTHR30537">
    <property type="entry name" value="HTH-TYPE TRANSCRIPTIONAL REGULATOR"/>
    <property type="match status" value="1"/>
</dbReference>
<reference evidence="6" key="1">
    <citation type="submission" date="2022-08" db="EMBL/GenBank/DDBJ databases">
        <title>Nisaea acidiphila sp. nov., isolated from a marine algal debris and emended description of the genus Nisaea Urios et al. 2008.</title>
        <authorList>
            <person name="Kwon K."/>
        </authorList>
    </citation>
    <scope>NUCLEOTIDE SEQUENCE</scope>
    <source>
        <strain evidence="6">MEBiC11861</strain>
    </source>
</reference>
<proteinExistence type="inferred from homology"/>
<evidence type="ECO:0000256" key="3">
    <source>
        <dbReference type="ARBA" id="ARBA00023125"/>
    </source>
</evidence>
<protein>
    <submittedName>
        <fullName evidence="6">LysR family transcriptional regulator</fullName>
    </submittedName>
</protein>
<evidence type="ECO:0000256" key="2">
    <source>
        <dbReference type="ARBA" id="ARBA00023015"/>
    </source>
</evidence>
<dbReference type="PROSITE" id="PS50931">
    <property type="entry name" value="HTH_LYSR"/>
    <property type="match status" value="1"/>
</dbReference>
<dbReference type="CDD" id="cd08422">
    <property type="entry name" value="PBP2_CrgA_like"/>
    <property type="match status" value="1"/>
</dbReference>
<dbReference type="EMBL" id="CP102480">
    <property type="protein sequence ID" value="UUX49879.1"/>
    <property type="molecule type" value="Genomic_DNA"/>
</dbReference>
<dbReference type="Proteomes" id="UP001060336">
    <property type="component" value="Chromosome"/>
</dbReference>